<sequence>MKILLTGSSGWLGRHLAPLLIARGDVVTGLDIAPGVHTQTIGSVADRALVDRLFDAHLFDAVVHAGALHKPDIARYPTQAFVDVNVTGTLALLEAAVRTGASRFVFTSTTSLMISTAIRAGRGDAAAWLDESLSPLVPRNIYGVTKLAAEQLCRLFHDERGLPVLVLRTGRFFPEDDDTHQILSGENMKANELLHRRLTVEDAAAAHVVALDRAPDIGFGTYILSAPTPFARADAAELKRDAPAVIARVYPDAAALYAQVGWTLPAAIDRVYDAGLAERELGFRCATDFGAMLAALRSGAALPVAHDSSYVSPASLSTSAHPEEGLSPSTPPAGSLRINSAEGPSRRT</sequence>
<protein>
    <submittedName>
        <fullName evidence="3">NAD(P)-dependent oxidoreductase</fullName>
    </submittedName>
</protein>
<evidence type="ECO:0000256" key="1">
    <source>
        <dbReference type="SAM" id="MobiDB-lite"/>
    </source>
</evidence>
<dbReference type="InterPro" id="IPR036291">
    <property type="entry name" value="NAD(P)-bd_dom_sf"/>
</dbReference>
<proteinExistence type="predicted"/>
<organism evidence="3 4">
    <name type="scientific">Sphingomonas natans</name>
    <dbReference type="NCBI Taxonomy" id="3063330"/>
    <lineage>
        <taxon>Bacteria</taxon>
        <taxon>Pseudomonadati</taxon>
        <taxon>Pseudomonadota</taxon>
        <taxon>Alphaproteobacteria</taxon>
        <taxon>Sphingomonadales</taxon>
        <taxon>Sphingomonadaceae</taxon>
        <taxon>Sphingomonas</taxon>
    </lineage>
</organism>
<dbReference type="PANTHER" id="PTHR43245">
    <property type="entry name" value="BIFUNCTIONAL POLYMYXIN RESISTANCE PROTEIN ARNA"/>
    <property type="match status" value="1"/>
</dbReference>
<feature type="domain" description="NAD-dependent epimerase/dehydratase" evidence="2">
    <location>
        <begin position="3"/>
        <end position="180"/>
    </location>
</feature>
<comment type="caution">
    <text evidence="3">The sequence shown here is derived from an EMBL/GenBank/DDBJ whole genome shotgun (WGS) entry which is preliminary data.</text>
</comment>
<reference evidence="3" key="1">
    <citation type="submission" date="2023-07" db="EMBL/GenBank/DDBJ databases">
        <authorList>
            <person name="Kim M."/>
        </authorList>
    </citation>
    <scope>NUCLEOTIDE SEQUENCE</scope>
    <source>
        <strain evidence="3">BIUV-7</strain>
    </source>
</reference>
<dbReference type="InterPro" id="IPR001509">
    <property type="entry name" value="Epimerase_deHydtase"/>
</dbReference>
<dbReference type="CDD" id="cd08946">
    <property type="entry name" value="SDR_e"/>
    <property type="match status" value="1"/>
</dbReference>
<evidence type="ECO:0000313" key="4">
    <source>
        <dbReference type="Proteomes" id="UP001169764"/>
    </source>
</evidence>
<evidence type="ECO:0000259" key="2">
    <source>
        <dbReference type="Pfam" id="PF01370"/>
    </source>
</evidence>
<dbReference type="RefSeq" id="WP_303539508.1">
    <property type="nucleotide sequence ID" value="NZ_JAUOTP010000001.1"/>
</dbReference>
<dbReference type="PANTHER" id="PTHR43245:SF54">
    <property type="entry name" value="BLL0593 PROTEIN"/>
    <property type="match status" value="1"/>
</dbReference>
<name>A0ABT8Y4F7_9SPHN</name>
<dbReference type="Proteomes" id="UP001169764">
    <property type="component" value="Unassembled WGS sequence"/>
</dbReference>
<gene>
    <name evidence="3" type="ORF">Q4F19_02255</name>
</gene>
<dbReference type="Pfam" id="PF01370">
    <property type="entry name" value="Epimerase"/>
    <property type="match status" value="1"/>
</dbReference>
<dbReference type="EMBL" id="JAUOTP010000001">
    <property type="protein sequence ID" value="MDO6413195.1"/>
    <property type="molecule type" value="Genomic_DNA"/>
</dbReference>
<feature type="region of interest" description="Disordered" evidence="1">
    <location>
        <begin position="312"/>
        <end position="348"/>
    </location>
</feature>
<dbReference type="InterPro" id="IPR050177">
    <property type="entry name" value="Lipid_A_modif_metabolic_enz"/>
</dbReference>
<dbReference type="Gene3D" id="3.40.50.720">
    <property type="entry name" value="NAD(P)-binding Rossmann-like Domain"/>
    <property type="match status" value="1"/>
</dbReference>
<evidence type="ECO:0000313" key="3">
    <source>
        <dbReference type="EMBL" id="MDO6413195.1"/>
    </source>
</evidence>
<keyword evidence="4" id="KW-1185">Reference proteome</keyword>
<dbReference type="SUPFAM" id="SSF51735">
    <property type="entry name" value="NAD(P)-binding Rossmann-fold domains"/>
    <property type="match status" value="1"/>
</dbReference>
<accession>A0ABT8Y4F7</accession>